<dbReference type="Proteomes" id="UP000078546">
    <property type="component" value="Unassembled WGS sequence"/>
</dbReference>
<evidence type="ECO:0000313" key="3">
    <source>
        <dbReference type="EMBL" id="SBS96626.1"/>
    </source>
</evidence>
<evidence type="ECO:0000313" key="2">
    <source>
        <dbReference type="EMBL" id="SBS86240.1"/>
    </source>
</evidence>
<sequence>MFNNNDGFNGGINQINSYQNNINSIDSNMNMFQNSSSNNNSNEYCNMNNLYGGGDDSLNRNMIQTSYSNNVLGNTTNNISCINNSQNKNSFNFYGKEETPNCHQEALFTKVKQNVSIFGNKMKNTPLFGNNIRNEMKRGTLTGVVTGNNMGGTTGRTSEMETIRFNDFVSRDKSIFGNRLREGKPLFSSIKNVNPTLPSTHQNLNYDVSRNMSNWGGHNSSYTNYSSDPKNASSYMYNSCVGNDAMGRNVHSMGGASGMSNMMQEQGNPMFNTYNSNIASRAQENLPTVGAPMYLGNFNYNGGGIGAGISGGNSLQAAYLQNSMVNSVTESQNCAPFSAQNVMNSHDNLSFNMNNTGILPNYSNFLLSNNAPSGGNNNNPNNSSSSHQFSVSNSNIISELNTLPSGDLFYINKNKTEQEPNVNYNNSDFNNQTITANVTSEHFNFSNRSNYVGENENDITKNSTKEIEGKNILNEDSSKLSEVEVPFTNNNEVMFEKNYIQNVKKKILFFNNKFMKSLELINNHNLNSYNENRSTIYNFPCSSSFNNSIFYLKAVEECKCGERFDVNNELYNKLFCKNLYNEFTVLKNINMNEKINIQDFDLNIYYPLLHVEKIKFRKSITTEDSYKHVSGPFELGKIPTVI</sequence>
<name>A0A1A8WUI9_PLAOA</name>
<evidence type="ECO:0000256" key="1">
    <source>
        <dbReference type="SAM" id="MobiDB-lite"/>
    </source>
</evidence>
<dbReference type="Proteomes" id="UP000078560">
    <property type="component" value="Unassembled WGS sequence"/>
</dbReference>
<protein>
    <submittedName>
        <fullName evidence="3">Uncharacterized protein</fullName>
    </submittedName>
</protein>
<dbReference type="EMBL" id="FLQU01000480">
    <property type="protein sequence ID" value="SBS86240.1"/>
    <property type="molecule type" value="Genomic_DNA"/>
</dbReference>
<evidence type="ECO:0000313" key="5">
    <source>
        <dbReference type="Proteomes" id="UP000078560"/>
    </source>
</evidence>
<dbReference type="EMBL" id="FLQV01000613">
    <property type="protein sequence ID" value="SBS96626.1"/>
    <property type="molecule type" value="Genomic_DNA"/>
</dbReference>
<feature type="region of interest" description="Disordered" evidence="1">
    <location>
        <begin position="370"/>
        <end position="390"/>
    </location>
</feature>
<accession>A0A1A8WUI9</accession>
<gene>
    <name evidence="3" type="ORF">POVCU1_033190</name>
    <name evidence="2" type="ORF">POVCU2_0036030</name>
</gene>
<dbReference type="AlphaFoldDB" id="A0A1A8WUI9"/>
<organism evidence="3 4">
    <name type="scientific">Plasmodium ovale curtisi</name>
    <dbReference type="NCBI Taxonomy" id="864141"/>
    <lineage>
        <taxon>Eukaryota</taxon>
        <taxon>Sar</taxon>
        <taxon>Alveolata</taxon>
        <taxon>Apicomplexa</taxon>
        <taxon>Aconoidasida</taxon>
        <taxon>Haemosporida</taxon>
        <taxon>Plasmodiidae</taxon>
        <taxon>Plasmodium</taxon>
        <taxon>Plasmodium (Plasmodium)</taxon>
    </lineage>
</organism>
<proteinExistence type="predicted"/>
<evidence type="ECO:0000313" key="4">
    <source>
        <dbReference type="Proteomes" id="UP000078546"/>
    </source>
</evidence>
<dbReference type="VEuPathDB" id="PlasmoDB:PocGH01_12041300"/>
<reference evidence="3" key="1">
    <citation type="submission" date="2016-05" db="EMBL/GenBank/DDBJ databases">
        <authorList>
            <person name="Lavstsen T."/>
            <person name="Jespersen J.S."/>
        </authorList>
    </citation>
    <scope>NUCLEOTIDE SEQUENCE [LARGE SCALE GENOMIC DNA]</scope>
</reference>
<reference evidence="4 5" key="2">
    <citation type="submission" date="2016-05" db="EMBL/GenBank/DDBJ databases">
        <authorList>
            <person name="Naeem Raeece"/>
        </authorList>
    </citation>
    <scope>NUCLEOTIDE SEQUENCE [LARGE SCALE GENOMIC DNA]</scope>
</reference>